<dbReference type="GO" id="GO:0016209">
    <property type="term" value="F:antioxidant activity"/>
    <property type="evidence" value="ECO:0007669"/>
    <property type="project" value="InterPro"/>
</dbReference>
<reference evidence="6 7" key="1">
    <citation type="submission" date="2020-02" db="EMBL/GenBank/DDBJ databases">
        <title>Genome sequencing for Draconibacterium sp. strain M1.</title>
        <authorList>
            <person name="Park S.-J."/>
        </authorList>
    </citation>
    <scope>NUCLEOTIDE SEQUENCE [LARGE SCALE GENOMIC DNA]</scope>
    <source>
        <strain evidence="6 7">M1</strain>
    </source>
</reference>
<evidence type="ECO:0000256" key="3">
    <source>
        <dbReference type="ARBA" id="ARBA00023157"/>
    </source>
</evidence>
<dbReference type="GO" id="GO:0030313">
    <property type="term" value="C:cell envelope"/>
    <property type="evidence" value="ECO:0007669"/>
    <property type="project" value="UniProtKB-SubCell"/>
</dbReference>
<evidence type="ECO:0000256" key="2">
    <source>
        <dbReference type="ARBA" id="ARBA00022748"/>
    </source>
</evidence>
<dbReference type="InterPro" id="IPR017937">
    <property type="entry name" value="Thioredoxin_CS"/>
</dbReference>
<dbReference type="EMBL" id="CP048409">
    <property type="protein sequence ID" value="QIA09922.1"/>
    <property type="molecule type" value="Genomic_DNA"/>
</dbReference>
<keyword evidence="2" id="KW-0201">Cytochrome c-type biogenesis</keyword>
<dbReference type="Pfam" id="PF00578">
    <property type="entry name" value="AhpC-TSA"/>
    <property type="match status" value="1"/>
</dbReference>
<dbReference type="SUPFAM" id="SSF52833">
    <property type="entry name" value="Thioredoxin-like"/>
    <property type="match status" value="1"/>
</dbReference>
<evidence type="ECO:0000256" key="4">
    <source>
        <dbReference type="ARBA" id="ARBA00023284"/>
    </source>
</evidence>
<dbReference type="PROSITE" id="PS51352">
    <property type="entry name" value="THIOREDOXIN_2"/>
    <property type="match status" value="1"/>
</dbReference>
<dbReference type="PROSITE" id="PS00194">
    <property type="entry name" value="THIOREDOXIN_1"/>
    <property type="match status" value="1"/>
</dbReference>
<dbReference type="PANTHER" id="PTHR42852:SF6">
    <property type="entry name" value="THIOL:DISULFIDE INTERCHANGE PROTEIN DSBE"/>
    <property type="match status" value="1"/>
</dbReference>
<dbReference type="InterPro" id="IPR013766">
    <property type="entry name" value="Thioredoxin_domain"/>
</dbReference>
<name>A0A6C0RJ48_9BACT</name>
<dbReference type="InterPro" id="IPR036249">
    <property type="entry name" value="Thioredoxin-like_sf"/>
</dbReference>
<comment type="subcellular location">
    <subcellularLocation>
        <location evidence="1">Cell envelope</location>
    </subcellularLocation>
</comment>
<gene>
    <name evidence="6" type="ORF">G0Q07_06120</name>
</gene>
<accession>A0A6C0RJ48</accession>
<dbReference type="KEGG" id="drc:G0Q07_06120"/>
<organism evidence="6 7">
    <name type="scientific">Draconibacterium halophilum</name>
    <dbReference type="NCBI Taxonomy" id="2706887"/>
    <lineage>
        <taxon>Bacteria</taxon>
        <taxon>Pseudomonadati</taxon>
        <taxon>Bacteroidota</taxon>
        <taxon>Bacteroidia</taxon>
        <taxon>Marinilabiliales</taxon>
        <taxon>Prolixibacteraceae</taxon>
        <taxon>Draconibacterium</taxon>
    </lineage>
</organism>
<dbReference type="Gene3D" id="3.40.30.10">
    <property type="entry name" value="Glutaredoxin"/>
    <property type="match status" value="1"/>
</dbReference>
<evidence type="ECO:0000313" key="7">
    <source>
        <dbReference type="Proteomes" id="UP000474630"/>
    </source>
</evidence>
<sequence length="179" mass="20091">MSIRKKMKKLILLATIIFMGTTFINAQELGLNIGNKAPELIGTGPNGETIKLSDLQGKVVLIDFWAAWCGPCRRENPNVVATYKKYKDAKFTNGKGFTVFGVSLDDSAERWKAAIEKDGLEWPNHICDFKKWNSKYRMIYQVRGIPDNYLIDKNGVIIAKKLRGPALDAALNKIVAEEL</sequence>
<dbReference type="PANTHER" id="PTHR42852">
    <property type="entry name" value="THIOL:DISULFIDE INTERCHANGE PROTEIN DSBE"/>
    <property type="match status" value="1"/>
</dbReference>
<dbReference type="CDD" id="cd02966">
    <property type="entry name" value="TlpA_like_family"/>
    <property type="match status" value="1"/>
</dbReference>
<evidence type="ECO:0000313" key="6">
    <source>
        <dbReference type="EMBL" id="QIA09922.1"/>
    </source>
</evidence>
<dbReference type="Proteomes" id="UP000474630">
    <property type="component" value="Chromosome"/>
</dbReference>
<keyword evidence="7" id="KW-1185">Reference proteome</keyword>
<keyword evidence="4" id="KW-0676">Redox-active center</keyword>
<dbReference type="AlphaFoldDB" id="A0A6C0RJ48"/>
<keyword evidence="3" id="KW-1015">Disulfide bond</keyword>
<feature type="domain" description="Thioredoxin" evidence="5">
    <location>
        <begin position="31"/>
        <end position="179"/>
    </location>
</feature>
<evidence type="ECO:0000259" key="5">
    <source>
        <dbReference type="PROSITE" id="PS51352"/>
    </source>
</evidence>
<dbReference type="InterPro" id="IPR050553">
    <property type="entry name" value="Thioredoxin_ResA/DsbE_sf"/>
</dbReference>
<dbReference type="GO" id="GO:0017004">
    <property type="term" value="P:cytochrome complex assembly"/>
    <property type="evidence" value="ECO:0007669"/>
    <property type="project" value="UniProtKB-KW"/>
</dbReference>
<proteinExistence type="predicted"/>
<evidence type="ECO:0000256" key="1">
    <source>
        <dbReference type="ARBA" id="ARBA00004196"/>
    </source>
</evidence>
<dbReference type="GO" id="GO:0016491">
    <property type="term" value="F:oxidoreductase activity"/>
    <property type="evidence" value="ECO:0007669"/>
    <property type="project" value="InterPro"/>
</dbReference>
<dbReference type="InterPro" id="IPR000866">
    <property type="entry name" value="AhpC/TSA"/>
</dbReference>
<protein>
    <submittedName>
        <fullName evidence="6">TlpA family protein disulfide reductase</fullName>
    </submittedName>
</protein>